<organism evidence="1 2">
    <name type="scientific">Pseudomonas helmanticensis</name>
    <dbReference type="NCBI Taxonomy" id="1471381"/>
    <lineage>
        <taxon>Bacteria</taxon>
        <taxon>Pseudomonadati</taxon>
        <taxon>Pseudomonadota</taxon>
        <taxon>Gammaproteobacteria</taxon>
        <taxon>Pseudomonadales</taxon>
        <taxon>Pseudomonadaceae</taxon>
        <taxon>Pseudomonas</taxon>
    </lineage>
</organism>
<dbReference type="EMBL" id="FXUY01000002">
    <property type="protein sequence ID" value="SMQ30412.1"/>
    <property type="molecule type" value="Genomic_DNA"/>
</dbReference>
<evidence type="ECO:0000313" key="2">
    <source>
        <dbReference type="Proteomes" id="UP001158048"/>
    </source>
</evidence>
<sequence length="424" mass="45740">MSGFNEVLARNTEKAPKSIGPYSQTVAFSHYNYISAQLPIDPMTSELVSGGIEKQVKQCFQNIKAILENIDHFMDDIIRITIYLTDINDTKTATEIHESYFLPCYTPTLTLLSVSSLPMGASVQIEALISNGEGTIPGSPQAANLIKVSRSSEDAPANNLSAQSVAFSHYNNVSAQLPIDPKTNELVPGGAREQTRQCLNNIKSILSSVNVSFDDIVKINIFLTSLSDVDRVNQVYSEFFPDSAVARAVSYLPARSVVAVTGLPRGARVQVEAIVSHGNGTPPQLAEDRHGIIIKSSNNALAPKDHMSSQTVAFSHYNHLSAQLPLNPNTGKLIGNSITEQATQCLMNIKAIVASVNHKLSDVVKITIHLKNLDDLDAVNEVYGAFFPRGEPARTVVGVQALPLDARIQVDAVVSNAEGTPPRG</sequence>
<proteinExistence type="predicted"/>
<protein>
    <submittedName>
        <fullName evidence="1">Reactive intermediate/imine deaminase</fullName>
    </submittedName>
</protein>
<reference evidence="1" key="1">
    <citation type="submission" date="2017-05" db="EMBL/GenBank/DDBJ databases">
        <authorList>
            <person name="Varghese N."/>
            <person name="Submissions S."/>
        </authorList>
    </citation>
    <scope>NUCLEOTIDE SEQUENCE</scope>
    <source>
        <strain evidence="1">LMG 28168</strain>
    </source>
</reference>
<name>A0ACD2UD98_9PSED</name>
<gene>
    <name evidence="1" type="ORF">SAMN04488483_5411</name>
</gene>
<dbReference type="Proteomes" id="UP001158048">
    <property type="component" value="Unassembled WGS sequence"/>
</dbReference>
<evidence type="ECO:0000313" key="1">
    <source>
        <dbReference type="EMBL" id="SMQ30412.1"/>
    </source>
</evidence>
<keyword evidence="2" id="KW-1185">Reference proteome</keyword>
<accession>A0ACD2UD98</accession>
<comment type="caution">
    <text evidence="1">The sequence shown here is derived from an EMBL/GenBank/DDBJ whole genome shotgun (WGS) entry which is preliminary data.</text>
</comment>